<organism evidence="1 2">
    <name type="scientific">Calocera viscosa (strain TUFC12733)</name>
    <dbReference type="NCBI Taxonomy" id="1330018"/>
    <lineage>
        <taxon>Eukaryota</taxon>
        <taxon>Fungi</taxon>
        <taxon>Dikarya</taxon>
        <taxon>Basidiomycota</taxon>
        <taxon>Agaricomycotina</taxon>
        <taxon>Dacrymycetes</taxon>
        <taxon>Dacrymycetales</taxon>
        <taxon>Dacrymycetaceae</taxon>
        <taxon>Calocera</taxon>
    </lineage>
</organism>
<dbReference type="AlphaFoldDB" id="A0A167G0M2"/>
<proteinExistence type="predicted"/>
<name>A0A167G0M2_CALVF</name>
<protein>
    <submittedName>
        <fullName evidence="1">Uncharacterized protein</fullName>
    </submittedName>
</protein>
<dbReference type="Proteomes" id="UP000076738">
    <property type="component" value="Unassembled WGS sequence"/>
</dbReference>
<accession>A0A167G0M2</accession>
<dbReference type="EMBL" id="KV417354">
    <property type="protein sequence ID" value="KZO90052.1"/>
    <property type="molecule type" value="Genomic_DNA"/>
</dbReference>
<evidence type="ECO:0000313" key="2">
    <source>
        <dbReference type="Proteomes" id="UP000076738"/>
    </source>
</evidence>
<sequence>MLPLAAHARAGGPCPLRWLLFCSVPLSPETCVLVCGRCLWKSAGWGTNCTRASRTAPPFTVGALPHQDRCAPFRVLFLLVYASSRLVWSAPDPYRILPGQRIYHPSRDQWNSTASHDCLRLQPSRNRSSLRAKWRAWGAWHYNLGDCQGEGHGR</sequence>
<evidence type="ECO:0000313" key="1">
    <source>
        <dbReference type="EMBL" id="KZO90052.1"/>
    </source>
</evidence>
<reference evidence="1 2" key="1">
    <citation type="journal article" date="2016" name="Mol. Biol. Evol.">
        <title>Comparative Genomics of Early-Diverging Mushroom-Forming Fungi Provides Insights into the Origins of Lignocellulose Decay Capabilities.</title>
        <authorList>
            <person name="Nagy L.G."/>
            <person name="Riley R."/>
            <person name="Tritt A."/>
            <person name="Adam C."/>
            <person name="Daum C."/>
            <person name="Floudas D."/>
            <person name="Sun H."/>
            <person name="Yadav J.S."/>
            <person name="Pangilinan J."/>
            <person name="Larsson K.H."/>
            <person name="Matsuura K."/>
            <person name="Barry K."/>
            <person name="Labutti K."/>
            <person name="Kuo R."/>
            <person name="Ohm R.A."/>
            <person name="Bhattacharya S.S."/>
            <person name="Shirouzu T."/>
            <person name="Yoshinaga Y."/>
            <person name="Martin F.M."/>
            <person name="Grigoriev I.V."/>
            <person name="Hibbett D.S."/>
        </authorList>
    </citation>
    <scope>NUCLEOTIDE SEQUENCE [LARGE SCALE GENOMIC DNA]</scope>
    <source>
        <strain evidence="1 2">TUFC12733</strain>
    </source>
</reference>
<gene>
    <name evidence="1" type="ORF">CALVIDRAFT_416207</name>
</gene>
<keyword evidence="2" id="KW-1185">Reference proteome</keyword>